<accession>A0A6J6T340</accession>
<dbReference type="InterPro" id="IPR016794">
    <property type="entry name" value="UCP21603_acetyltransf"/>
</dbReference>
<dbReference type="PROSITE" id="PS51186">
    <property type="entry name" value="GNAT"/>
    <property type="match status" value="1"/>
</dbReference>
<dbReference type="PANTHER" id="PTHR43072">
    <property type="entry name" value="N-ACETYLTRANSFERASE"/>
    <property type="match status" value="1"/>
</dbReference>
<dbReference type="InterPro" id="IPR025289">
    <property type="entry name" value="DUF4081"/>
</dbReference>
<dbReference type="SUPFAM" id="SSF55729">
    <property type="entry name" value="Acyl-CoA N-acyltransferases (Nat)"/>
    <property type="match status" value="1"/>
</dbReference>
<proteinExistence type="predicted"/>
<name>A0A6J6T340_9ZZZZ</name>
<dbReference type="InterPro" id="IPR000182">
    <property type="entry name" value="GNAT_dom"/>
</dbReference>
<dbReference type="AlphaFoldDB" id="A0A6J6T340"/>
<evidence type="ECO:0000259" key="1">
    <source>
        <dbReference type="PROSITE" id="PS51186"/>
    </source>
</evidence>
<dbReference type="GO" id="GO:0016747">
    <property type="term" value="F:acyltransferase activity, transferring groups other than amino-acyl groups"/>
    <property type="evidence" value="ECO:0007669"/>
    <property type="project" value="InterPro"/>
</dbReference>
<dbReference type="Gene3D" id="3.40.630.30">
    <property type="match status" value="1"/>
</dbReference>
<dbReference type="InterPro" id="IPR016181">
    <property type="entry name" value="Acyl_CoA_acyltransferase"/>
</dbReference>
<organism evidence="2">
    <name type="scientific">freshwater metagenome</name>
    <dbReference type="NCBI Taxonomy" id="449393"/>
    <lineage>
        <taxon>unclassified sequences</taxon>
        <taxon>metagenomes</taxon>
        <taxon>ecological metagenomes</taxon>
    </lineage>
</organism>
<dbReference type="EMBL" id="CAEZYW010000098">
    <property type="protein sequence ID" value="CAB4740789.1"/>
    <property type="molecule type" value="Genomic_DNA"/>
</dbReference>
<dbReference type="PANTHER" id="PTHR43072:SF54">
    <property type="entry name" value="GCN5-RELATED N-ACETYLTRANSFERASE"/>
    <property type="match status" value="1"/>
</dbReference>
<dbReference type="PIRSF" id="PIRSF021603">
    <property type="entry name" value="UCP21603_acetyltransf"/>
    <property type="match status" value="1"/>
</dbReference>
<dbReference type="Pfam" id="PF13312">
    <property type="entry name" value="DUF4081"/>
    <property type="match status" value="1"/>
</dbReference>
<dbReference type="Pfam" id="PF00583">
    <property type="entry name" value="Acetyltransf_1"/>
    <property type="match status" value="1"/>
</dbReference>
<feature type="domain" description="N-acetyltransferase" evidence="1">
    <location>
        <begin position="143"/>
        <end position="279"/>
    </location>
</feature>
<evidence type="ECO:0000313" key="2">
    <source>
        <dbReference type="EMBL" id="CAB4740789.1"/>
    </source>
</evidence>
<reference evidence="2" key="1">
    <citation type="submission" date="2020-05" db="EMBL/GenBank/DDBJ databases">
        <authorList>
            <person name="Chiriac C."/>
            <person name="Salcher M."/>
            <person name="Ghai R."/>
            <person name="Kavagutti S V."/>
        </authorList>
    </citation>
    <scope>NUCLEOTIDE SEQUENCE</scope>
</reference>
<gene>
    <name evidence="2" type="ORF">UFOPK2786_00762</name>
</gene>
<sequence length="279" mass="29752">MTRTGVRAITGDDLGAVRMLIDRDPVAHCFVDSRVRAGGADPWRLGADVWGYFVDGTLHSLLHSGANTVPVETTPAARASFADRLRTFPRRCSSFVGPASEVLDLWRLLEPAWGPAREVRSNQPLLAMSADSQLPADPSVRRVDITELDILLPACIDMFTSEVGVSPVAGGAGAGYRARIAELIRSGRAFARVDGGRVVFKAEVGTVTEGVCQIQGVWVAPELRGRGLAEPGMAAIVGLARESIAPVVSLYVNDFNTAARKTYAAVGFEQVGTFATVLF</sequence>
<protein>
    <submittedName>
        <fullName evidence="2">Unannotated protein</fullName>
    </submittedName>
</protein>